<comment type="subcellular location">
    <subcellularLocation>
        <location evidence="1">Nucleus</location>
    </subcellularLocation>
</comment>
<dbReference type="InterPro" id="IPR038846">
    <property type="entry name" value="RPC9"/>
</dbReference>
<dbReference type="EMBL" id="GL385400">
    <property type="protein sequence ID" value="EJT71919.1"/>
    <property type="molecule type" value="Genomic_DNA"/>
</dbReference>
<dbReference type="Pfam" id="PF03874">
    <property type="entry name" value="RNA_pol_Rpb4"/>
    <property type="match status" value="1"/>
</dbReference>
<evidence type="ECO:0000259" key="8">
    <source>
        <dbReference type="SMART" id="SM00657"/>
    </source>
</evidence>
<dbReference type="SMART" id="SM00657">
    <property type="entry name" value="RPOL4c"/>
    <property type="match status" value="1"/>
</dbReference>
<keyword evidence="4" id="KW-0240">DNA-directed RNA polymerase</keyword>
<comment type="similarity">
    <text evidence="2">Belongs to the eukaryotic RPC9 RNA polymerase subunit family.</text>
</comment>
<dbReference type="HOGENOM" id="CLU_092529_3_1_1"/>
<dbReference type="EnsemblFungi" id="EJT71919">
    <property type="protein sequence ID" value="EJT71919"/>
    <property type="gene ID" value="GGTG_11172"/>
</dbReference>
<dbReference type="RefSeq" id="XP_009227316.1">
    <property type="nucleotide sequence ID" value="XM_009229052.1"/>
</dbReference>
<feature type="region of interest" description="Disordered" evidence="7">
    <location>
        <begin position="134"/>
        <end position="159"/>
    </location>
</feature>
<evidence type="ECO:0000256" key="7">
    <source>
        <dbReference type="SAM" id="MobiDB-lite"/>
    </source>
</evidence>
<dbReference type="AlphaFoldDB" id="J3PCE9"/>
<reference evidence="10" key="5">
    <citation type="submission" date="2018-04" db="UniProtKB">
        <authorList>
            <consortium name="EnsemblFungi"/>
        </authorList>
    </citation>
    <scope>IDENTIFICATION</scope>
    <source>
        <strain evidence="10">R3-111a-1</strain>
    </source>
</reference>
<evidence type="ECO:0000313" key="9">
    <source>
        <dbReference type="EMBL" id="EJT71919.1"/>
    </source>
</evidence>
<evidence type="ECO:0000256" key="1">
    <source>
        <dbReference type="ARBA" id="ARBA00004123"/>
    </source>
</evidence>
<dbReference type="OrthoDB" id="1746530at2759"/>
<proteinExistence type="inferred from homology"/>
<evidence type="ECO:0000256" key="5">
    <source>
        <dbReference type="ARBA" id="ARBA00023163"/>
    </source>
</evidence>
<dbReference type="Proteomes" id="UP000006039">
    <property type="component" value="Unassembled WGS sequence"/>
</dbReference>
<dbReference type="eggNOG" id="KOG4168">
    <property type="taxonomic scope" value="Eukaryota"/>
</dbReference>
<gene>
    <name evidence="10" type="primary">20351630</name>
    <name evidence="9" type="ORF">GGTG_11172</name>
</gene>
<protein>
    <recommendedName>
        <fullName evidence="3">DNA-directed RNA polymerase III subunit RPC9</fullName>
    </recommendedName>
</protein>
<dbReference type="PANTHER" id="PTHR15561">
    <property type="entry name" value="CALCITONIN GENE-RELATED PEPTIDE-RECEPTOR COMPONENT PROTEIN"/>
    <property type="match status" value="1"/>
</dbReference>
<evidence type="ECO:0000256" key="2">
    <source>
        <dbReference type="ARBA" id="ARBA00006898"/>
    </source>
</evidence>
<dbReference type="STRING" id="644352.J3PCE9"/>
<evidence type="ECO:0000256" key="3">
    <source>
        <dbReference type="ARBA" id="ARBA00016672"/>
    </source>
</evidence>
<accession>J3PCE9</accession>
<sequence length="159" mass="17935">MKILESQNAVLSNYEVYTHLVESKARFAERQKKEHRRPPKNYQIVTKDVMQYFQTYPNPLSQQPPTYDQDSIASLVERLAEFGLSKGEVLMIVNLRPTELPGLYVCVEEMAERYSADQQSRMLDIVVQVLGPFPRAGGEDGGEEGEEPIADSIENGQGA</sequence>
<dbReference type="InterPro" id="IPR010997">
    <property type="entry name" value="HRDC-like_sf"/>
</dbReference>
<keyword evidence="5" id="KW-0804">Transcription</keyword>
<dbReference type="GeneID" id="20351630"/>
<dbReference type="FunCoup" id="J3PCE9">
    <property type="interactions" value="177"/>
</dbReference>
<feature type="domain" description="RNA polymerase Rpb4/RPC9 core" evidence="8">
    <location>
        <begin position="1"/>
        <end position="134"/>
    </location>
</feature>
<evidence type="ECO:0000256" key="6">
    <source>
        <dbReference type="ARBA" id="ARBA00023242"/>
    </source>
</evidence>
<feature type="compositionally biased region" description="Acidic residues" evidence="7">
    <location>
        <begin position="140"/>
        <end position="149"/>
    </location>
</feature>
<dbReference type="InterPro" id="IPR006590">
    <property type="entry name" value="RNA_pol_Rpb4/RPC9_core"/>
</dbReference>
<keyword evidence="6" id="KW-0539">Nucleus</keyword>
<dbReference type="GO" id="GO:0000166">
    <property type="term" value="F:nucleotide binding"/>
    <property type="evidence" value="ECO:0007669"/>
    <property type="project" value="InterPro"/>
</dbReference>
<evidence type="ECO:0000256" key="4">
    <source>
        <dbReference type="ARBA" id="ARBA00022478"/>
    </source>
</evidence>
<dbReference type="GO" id="GO:0006384">
    <property type="term" value="P:transcription initiation at RNA polymerase III promoter"/>
    <property type="evidence" value="ECO:0007669"/>
    <property type="project" value="InterPro"/>
</dbReference>
<dbReference type="PANTHER" id="PTHR15561:SF0">
    <property type="entry name" value="DNA-DIRECTED RNA POLYMERASE III SUBUNIT RPC9"/>
    <property type="match status" value="1"/>
</dbReference>
<evidence type="ECO:0000313" key="11">
    <source>
        <dbReference type="Proteomes" id="UP000006039"/>
    </source>
</evidence>
<dbReference type="Gene3D" id="1.20.1250.40">
    <property type="match status" value="1"/>
</dbReference>
<dbReference type="SUPFAM" id="SSF47819">
    <property type="entry name" value="HRDC-like"/>
    <property type="match status" value="1"/>
</dbReference>
<organism evidence="9">
    <name type="scientific">Gaeumannomyces tritici (strain R3-111a-1)</name>
    <name type="common">Wheat and barley take-all root rot fungus</name>
    <name type="synonym">Gaeumannomyces graminis var. tritici</name>
    <dbReference type="NCBI Taxonomy" id="644352"/>
    <lineage>
        <taxon>Eukaryota</taxon>
        <taxon>Fungi</taxon>
        <taxon>Dikarya</taxon>
        <taxon>Ascomycota</taxon>
        <taxon>Pezizomycotina</taxon>
        <taxon>Sordariomycetes</taxon>
        <taxon>Sordariomycetidae</taxon>
        <taxon>Magnaporthales</taxon>
        <taxon>Magnaporthaceae</taxon>
        <taxon>Gaeumannomyces</taxon>
    </lineage>
</organism>
<dbReference type="InterPro" id="IPR038324">
    <property type="entry name" value="Rpb4/RPC9_sf"/>
</dbReference>
<name>J3PCE9_GAET3</name>
<dbReference type="InterPro" id="IPR005574">
    <property type="entry name" value="Rpb4/RPC9"/>
</dbReference>
<reference evidence="10" key="4">
    <citation type="journal article" date="2015" name="G3 (Bethesda)">
        <title>Genome sequences of three phytopathogenic species of the Magnaporthaceae family of fungi.</title>
        <authorList>
            <person name="Okagaki L.H."/>
            <person name="Nunes C.C."/>
            <person name="Sailsbery J."/>
            <person name="Clay B."/>
            <person name="Brown D."/>
            <person name="John T."/>
            <person name="Oh Y."/>
            <person name="Young N."/>
            <person name="Fitzgerald M."/>
            <person name="Haas B.J."/>
            <person name="Zeng Q."/>
            <person name="Young S."/>
            <person name="Adiconis X."/>
            <person name="Fan L."/>
            <person name="Levin J.Z."/>
            <person name="Mitchell T.K."/>
            <person name="Okubara P.A."/>
            <person name="Farman M.L."/>
            <person name="Kohn L.M."/>
            <person name="Birren B."/>
            <person name="Ma L.-J."/>
            <person name="Dean R.A."/>
        </authorList>
    </citation>
    <scope>NUCLEOTIDE SEQUENCE</scope>
    <source>
        <strain evidence="10">R3-111a-1</strain>
    </source>
</reference>
<evidence type="ECO:0000313" key="10">
    <source>
        <dbReference type="EnsemblFungi" id="EJT71919"/>
    </source>
</evidence>
<reference evidence="9" key="2">
    <citation type="submission" date="2010-07" db="EMBL/GenBank/DDBJ databases">
        <authorList>
            <consortium name="The Broad Institute Genome Sequencing Platform"/>
            <consortium name="Broad Institute Genome Sequencing Center for Infectious Disease"/>
            <person name="Ma L.-J."/>
            <person name="Dead R."/>
            <person name="Young S."/>
            <person name="Zeng Q."/>
            <person name="Koehrsen M."/>
            <person name="Alvarado L."/>
            <person name="Berlin A."/>
            <person name="Chapman S.B."/>
            <person name="Chen Z."/>
            <person name="Freedman E."/>
            <person name="Gellesch M."/>
            <person name="Goldberg J."/>
            <person name="Griggs A."/>
            <person name="Gujja S."/>
            <person name="Heilman E.R."/>
            <person name="Heiman D."/>
            <person name="Hepburn T."/>
            <person name="Howarth C."/>
            <person name="Jen D."/>
            <person name="Larson L."/>
            <person name="Mehta T."/>
            <person name="Neiman D."/>
            <person name="Pearson M."/>
            <person name="Roberts A."/>
            <person name="Saif S."/>
            <person name="Shea T."/>
            <person name="Shenoy N."/>
            <person name="Sisk P."/>
            <person name="Stolte C."/>
            <person name="Sykes S."/>
            <person name="Walk T."/>
            <person name="White J."/>
            <person name="Yandava C."/>
            <person name="Haas B."/>
            <person name="Nusbaum C."/>
            <person name="Birren B."/>
        </authorList>
    </citation>
    <scope>NUCLEOTIDE SEQUENCE</scope>
    <source>
        <strain evidence="9">R3-111a-1</strain>
    </source>
</reference>
<dbReference type="VEuPathDB" id="FungiDB:GGTG_11172"/>
<reference evidence="11" key="1">
    <citation type="submission" date="2010-07" db="EMBL/GenBank/DDBJ databases">
        <title>The genome sequence of Gaeumannomyces graminis var. tritici strain R3-111a-1.</title>
        <authorList>
            <consortium name="The Broad Institute Genome Sequencing Platform"/>
            <person name="Ma L.-J."/>
            <person name="Dead R."/>
            <person name="Young S."/>
            <person name="Zeng Q."/>
            <person name="Koehrsen M."/>
            <person name="Alvarado L."/>
            <person name="Berlin A."/>
            <person name="Chapman S.B."/>
            <person name="Chen Z."/>
            <person name="Freedman E."/>
            <person name="Gellesch M."/>
            <person name="Goldberg J."/>
            <person name="Griggs A."/>
            <person name="Gujja S."/>
            <person name="Heilman E.R."/>
            <person name="Heiman D."/>
            <person name="Hepburn T."/>
            <person name="Howarth C."/>
            <person name="Jen D."/>
            <person name="Larson L."/>
            <person name="Mehta T."/>
            <person name="Neiman D."/>
            <person name="Pearson M."/>
            <person name="Roberts A."/>
            <person name="Saif S."/>
            <person name="Shea T."/>
            <person name="Shenoy N."/>
            <person name="Sisk P."/>
            <person name="Stolte C."/>
            <person name="Sykes S."/>
            <person name="Walk T."/>
            <person name="White J."/>
            <person name="Yandava C."/>
            <person name="Haas B."/>
            <person name="Nusbaum C."/>
            <person name="Birren B."/>
        </authorList>
    </citation>
    <scope>NUCLEOTIDE SEQUENCE [LARGE SCALE GENOMIC DNA]</scope>
    <source>
        <strain evidence="11">R3-111a-1</strain>
    </source>
</reference>
<dbReference type="GO" id="GO:0005666">
    <property type="term" value="C:RNA polymerase III complex"/>
    <property type="evidence" value="ECO:0007669"/>
    <property type="project" value="InterPro"/>
</dbReference>
<keyword evidence="11" id="KW-1185">Reference proteome</keyword>
<reference evidence="9" key="3">
    <citation type="submission" date="2010-09" db="EMBL/GenBank/DDBJ databases">
        <title>Annotation of Gaeumannomyces graminis var. tritici R3-111a-1.</title>
        <authorList>
            <consortium name="The Broad Institute Genome Sequencing Platform"/>
            <person name="Ma L.-J."/>
            <person name="Dead R."/>
            <person name="Young S.K."/>
            <person name="Zeng Q."/>
            <person name="Gargeya S."/>
            <person name="Fitzgerald M."/>
            <person name="Haas B."/>
            <person name="Abouelleil A."/>
            <person name="Alvarado L."/>
            <person name="Arachchi H.M."/>
            <person name="Berlin A."/>
            <person name="Brown A."/>
            <person name="Chapman S.B."/>
            <person name="Chen Z."/>
            <person name="Dunbar C."/>
            <person name="Freedman E."/>
            <person name="Gearin G."/>
            <person name="Gellesch M."/>
            <person name="Goldberg J."/>
            <person name="Griggs A."/>
            <person name="Gujja S."/>
            <person name="Heiman D."/>
            <person name="Howarth C."/>
            <person name="Larson L."/>
            <person name="Lui A."/>
            <person name="MacDonald P.J.P."/>
            <person name="Mehta T."/>
            <person name="Montmayeur A."/>
            <person name="Murphy C."/>
            <person name="Neiman D."/>
            <person name="Pearson M."/>
            <person name="Priest M."/>
            <person name="Roberts A."/>
            <person name="Saif S."/>
            <person name="Shea T."/>
            <person name="Shenoy N."/>
            <person name="Sisk P."/>
            <person name="Stolte C."/>
            <person name="Sykes S."/>
            <person name="Yandava C."/>
            <person name="Wortman J."/>
            <person name="Nusbaum C."/>
            <person name="Birren B."/>
        </authorList>
    </citation>
    <scope>NUCLEOTIDE SEQUENCE</scope>
    <source>
        <strain evidence="9">R3-111a-1</strain>
    </source>
</reference>